<dbReference type="PANTHER" id="PTHR36846:SF1">
    <property type="entry name" value="PROTEIN VIAA"/>
    <property type="match status" value="1"/>
</dbReference>
<dbReference type="eggNOG" id="COG2425">
    <property type="taxonomic scope" value="Bacteria"/>
</dbReference>
<sequence>MENLIFNEWSVSSEFNNIECFELDLDIYNNIFKKSPRLKKSVQENKELLSTFDKLSEDIYLSLFKAEPIIKDRQLMNVKYRFNNMIIKNLLDTDELEPLRKNSSVNYFNSILATEILGQEIINNYKKLLDTDKDFIAEIKKYRENIKTYISLEKSSDKLKEIENNIDTNIENLEKMMSNSNLIYKSVSFSYKEFLTIFNTVKFWGLDDGKLNPTSYDEKVAVASKLRTFKKIKQLSEMVGRFRASASNLQKRKTKEEGQEICGVQLGNEIHKVLPSEKLLLANEKTKKSFYKKYYQKELLSYKYKNNRIRSKGPIICCIDTSSSMEGELEIWSKSVAMALLDIAYKQKRDFVAILFSYKVGEIIEFNKNKVEPSKIYSLATSFYGSGTNFIEPLTESLKLINNSKYKYADIVFITDGEAPLDEEFIAYFNNQKEEKQFRMIAVNVSDKIEAALNQINDTQILLRDLTDETVEETNEVLFTI</sequence>
<protein>
    <submittedName>
        <fullName evidence="2">von Willebrand factor type A domain-containing protein</fullName>
    </submittedName>
</protein>
<keyword evidence="1" id="KW-0175">Coiled coil</keyword>
<dbReference type="KEGG" id="cad:Curi_c11180"/>
<keyword evidence="3" id="KW-1185">Reference proteome</keyword>
<accession>K0AZB4</accession>
<dbReference type="PANTHER" id="PTHR36846">
    <property type="entry name" value="PROTEIN VIAA"/>
    <property type="match status" value="1"/>
</dbReference>
<evidence type="ECO:0000313" key="3">
    <source>
        <dbReference type="Proteomes" id="UP000006094"/>
    </source>
</evidence>
<dbReference type="AlphaFoldDB" id="K0AZB4"/>
<dbReference type="SUPFAM" id="SSF53300">
    <property type="entry name" value="vWA-like"/>
    <property type="match status" value="1"/>
</dbReference>
<dbReference type="Proteomes" id="UP000006094">
    <property type="component" value="Chromosome"/>
</dbReference>
<dbReference type="EMBL" id="CP003326">
    <property type="protein sequence ID" value="AFS78132.1"/>
    <property type="molecule type" value="Genomic_DNA"/>
</dbReference>
<proteinExistence type="predicted"/>
<dbReference type="OrthoDB" id="92417at2"/>
<dbReference type="GO" id="GO:0005829">
    <property type="term" value="C:cytosol"/>
    <property type="evidence" value="ECO:0007669"/>
    <property type="project" value="TreeGrafter"/>
</dbReference>
<dbReference type="RefSeq" id="WP_014967269.1">
    <property type="nucleotide sequence ID" value="NC_018664.1"/>
</dbReference>
<feature type="coiled-coil region" evidence="1">
    <location>
        <begin position="152"/>
        <end position="179"/>
    </location>
</feature>
<evidence type="ECO:0000256" key="1">
    <source>
        <dbReference type="SAM" id="Coils"/>
    </source>
</evidence>
<evidence type="ECO:0000313" key="2">
    <source>
        <dbReference type="EMBL" id="AFS78132.1"/>
    </source>
</evidence>
<dbReference type="eggNOG" id="COG1196">
    <property type="taxonomic scope" value="Bacteria"/>
</dbReference>
<dbReference type="InterPro" id="IPR036465">
    <property type="entry name" value="vWFA_dom_sf"/>
</dbReference>
<organism evidence="2 3">
    <name type="scientific">Gottschalkia acidurici (strain ATCC 7906 / DSM 604 / BCRC 14475 / CIP 104303 / KCTC 5404 / NCIMB 10678 / 9a)</name>
    <name type="common">Clostridium acidurici</name>
    <dbReference type="NCBI Taxonomy" id="1128398"/>
    <lineage>
        <taxon>Bacteria</taxon>
        <taxon>Bacillati</taxon>
        <taxon>Bacillota</taxon>
        <taxon>Tissierellia</taxon>
        <taxon>Tissierellales</taxon>
        <taxon>Gottschalkiaceae</taxon>
        <taxon>Gottschalkia</taxon>
    </lineage>
</organism>
<dbReference type="Gene3D" id="3.40.50.410">
    <property type="entry name" value="von Willebrand factor, type A domain"/>
    <property type="match status" value="1"/>
</dbReference>
<reference evidence="2 3" key="1">
    <citation type="journal article" date="2012" name="PLoS ONE">
        <title>The purine-utilizing bacterium Clostridium acidurici 9a: a genome-guided metabolic reconsideration.</title>
        <authorList>
            <person name="Hartwich K."/>
            <person name="Poehlein A."/>
            <person name="Daniel R."/>
        </authorList>
    </citation>
    <scope>NUCLEOTIDE SEQUENCE [LARGE SCALE GENOMIC DNA]</scope>
    <source>
        <strain evidence="3">ATCC 7906 / DSM 604 / BCRC 14475 / CIP 104303 / KCTC 5404 / NCIMB 10678 / 9a</strain>
    </source>
</reference>
<dbReference type="STRING" id="1128398.Curi_c11180"/>
<name>K0AZB4_GOTA9</name>
<dbReference type="HOGENOM" id="CLU_036888_0_0_9"/>
<gene>
    <name evidence="2" type="ordered locus">Curi_c11180</name>
</gene>